<keyword evidence="3" id="KW-1185">Reference proteome</keyword>
<dbReference type="EMBL" id="VWXX01000001">
    <property type="protein sequence ID" value="KAA6187739.1"/>
    <property type="molecule type" value="Genomic_DNA"/>
</dbReference>
<gene>
    <name evidence="2" type="ORF">F2Q65_00395</name>
</gene>
<dbReference type="Proteomes" id="UP000322981">
    <property type="component" value="Unassembled WGS sequence"/>
</dbReference>
<keyword evidence="1" id="KW-0812">Transmembrane</keyword>
<name>A0A5M8FVK6_9GAMM</name>
<organism evidence="2 3">
    <name type="scientific">Thiohalocapsa marina</name>
    <dbReference type="NCBI Taxonomy" id="424902"/>
    <lineage>
        <taxon>Bacteria</taxon>
        <taxon>Pseudomonadati</taxon>
        <taxon>Pseudomonadota</taxon>
        <taxon>Gammaproteobacteria</taxon>
        <taxon>Chromatiales</taxon>
        <taxon>Chromatiaceae</taxon>
        <taxon>Thiohalocapsa</taxon>
    </lineage>
</organism>
<feature type="transmembrane region" description="Helical" evidence="1">
    <location>
        <begin position="80"/>
        <end position="102"/>
    </location>
</feature>
<dbReference type="AlphaFoldDB" id="A0A5M8FVK6"/>
<keyword evidence="1" id="KW-0472">Membrane</keyword>
<proteinExistence type="predicted"/>
<comment type="caution">
    <text evidence="2">The sequence shown here is derived from an EMBL/GenBank/DDBJ whole genome shotgun (WGS) entry which is preliminary data.</text>
</comment>
<feature type="transmembrane region" description="Helical" evidence="1">
    <location>
        <begin position="43"/>
        <end position="68"/>
    </location>
</feature>
<protein>
    <submittedName>
        <fullName evidence="2">Uncharacterized protein</fullName>
    </submittedName>
</protein>
<dbReference type="RefSeq" id="WP_150089280.1">
    <property type="nucleotide sequence ID" value="NZ_JBFUOH010000011.1"/>
</dbReference>
<evidence type="ECO:0000313" key="3">
    <source>
        <dbReference type="Proteomes" id="UP000322981"/>
    </source>
</evidence>
<reference evidence="2 3" key="1">
    <citation type="submission" date="2019-09" db="EMBL/GenBank/DDBJ databases">
        <title>Whole-genome sequence of the purple sulfur bacterium Thiohalocapsa marina DSM 19078.</title>
        <authorList>
            <person name="Kyndt J.A."/>
            <person name="Meyer T.E."/>
        </authorList>
    </citation>
    <scope>NUCLEOTIDE SEQUENCE [LARGE SCALE GENOMIC DNA]</scope>
    <source>
        <strain evidence="2 3">DSM 19078</strain>
    </source>
</reference>
<sequence>MNRNNFPLIAVGLSLPLLAALIFGGQSADSPADLSGDGTGGTLLPLLTLLAIAEFGLLLNLAALWVGARRLLGGERGARLIKAGAANLVCAVAFGVQLMRFWPL</sequence>
<evidence type="ECO:0000313" key="2">
    <source>
        <dbReference type="EMBL" id="KAA6187739.1"/>
    </source>
</evidence>
<accession>A0A5M8FVK6</accession>
<evidence type="ECO:0000256" key="1">
    <source>
        <dbReference type="SAM" id="Phobius"/>
    </source>
</evidence>
<keyword evidence="1" id="KW-1133">Transmembrane helix</keyword>